<dbReference type="EMBL" id="BTCL01000041">
    <property type="protein sequence ID" value="GMK48937.1"/>
    <property type="molecule type" value="Genomic_DNA"/>
</dbReference>
<name>A0ABQ6NXF2_9BACL</name>
<organism evidence="1 2">
    <name type="scientific">Paenibacillus glycanilyticus</name>
    <dbReference type="NCBI Taxonomy" id="126569"/>
    <lineage>
        <taxon>Bacteria</taxon>
        <taxon>Bacillati</taxon>
        <taxon>Bacillota</taxon>
        <taxon>Bacilli</taxon>
        <taxon>Bacillales</taxon>
        <taxon>Paenibacillaceae</taxon>
        <taxon>Paenibacillus</taxon>
    </lineage>
</organism>
<evidence type="ECO:0008006" key="3">
    <source>
        <dbReference type="Google" id="ProtNLM"/>
    </source>
</evidence>
<dbReference type="Gene3D" id="3.20.20.150">
    <property type="entry name" value="Divalent-metal-dependent TIM barrel enzymes"/>
    <property type="match status" value="1"/>
</dbReference>
<proteinExistence type="predicted"/>
<evidence type="ECO:0000313" key="2">
    <source>
        <dbReference type="Proteomes" id="UP001285921"/>
    </source>
</evidence>
<keyword evidence="2" id="KW-1185">Reference proteome</keyword>
<comment type="caution">
    <text evidence="1">The sequence shown here is derived from an EMBL/GenBank/DDBJ whole genome shotgun (WGS) entry which is preliminary data.</text>
</comment>
<reference evidence="1 2" key="1">
    <citation type="submission" date="2023-05" db="EMBL/GenBank/DDBJ databases">
        <title>Draft genome of Paenibacillus sp. CCS26.</title>
        <authorList>
            <person name="Akita H."/>
            <person name="Shinto Y."/>
            <person name="Kimura Z."/>
        </authorList>
    </citation>
    <scope>NUCLEOTIDE SEQUENCE [LARGE SCALE GENOMIC DNA]</scope>
    <source>
        <strain evidence="1 2">CCS26</strain>
    </source>
</reference>
<sequence length="303" mass="36126">MNHHFLIGQYGQFDYNKYNRDYKHDFHGIEACLFRSEQDIENLIRESHVAGFRIGIHFPLRAGISPLRDPLLIAKEDNVRSDAYSIAEQELAYIHSRMQPDYVLFHYPKPVILDDRADWSNWRFDSRMEYEFESEYSLDEFRTYSDALFEWLSLMGTRYGFTPVLEFDALNRYVYEDDYLQRKLEEYSSIKLCLDTARLYIQDRIDPCFHAETILRRYAKYAATVHLSNVQIVDGQIRQSRIPVLPGQQPSEGWAPIERYLRMISCENPDVKIMFEHRSEHASDEQLEECYRWASQLIQKRGE</sequence>
<dbReference type="SUPFAM" id="SSF51658">
    <property type="entry name" value="Xylose isomerase-like"/>
    <property type="match status" value="1"/>
</dbReference>
<gene>
    <name evidence="1" type="ORF">PghCCS26_60670</name>
</gene>
<accession>A0ABQ6NXF2</accession>
<dbReference type="InterPro" id="IPR036237">
    <property type="entry name" value="Xyl_isomerase-like_sf"/>
</dbReference>
<dbReference type="RefSeq" id="WP_317982351.1">
    <property type="nucleotide sequence ID" value="NZ_BTCL01000041.1"/>
</dbReference>
<dbReference type="Proteomes" id="UP001285921">
    <property type="component" value="Unassembled WGS sequence"/>
</dbReference>
<protein>
    <recommendedName>
        <fullName evidence="3">Sugar phosphate isomerase/epimerase</fullName>
    </recommendedName>
</protein>
<evidence type="ECO:0000313" key="1">
    <source>
        <dbReference type="EMBL" id="GMK48937.1"/>
    </source>
</evidence>